<dbReference type="InterPro" id="IPR014043">
    <property type="entry name" value="Acyl_transferase_dom"/>
</dbReference>
<evidence type="ECO:0000256" key="1">
    <source>
        <dbReference type="ARBA" id="ARBA00022450"/>
    </source>
</evidence>
<keyword evidence="3 6" id="KW-0808">Transferase</keyword>
<dbReference type="SMART" id="SM00827">
    <property type="entry name" value="PKS_AT"/>
    <property type="match status" value="1"/>
</dbReference>
<name>A0A7W9DXG9_9SPHI</name>
<dbReference type="CDD" id="cd00833">
    <property type="entry name" value="PKS"/>
    <property type="match status" value="1"/>
</dbReference>
<dbReference type="InterPro" id="IPR036736">
    <property type="entry name" value="ACP-like_sf"/>
</dbReference>
<dbReference type="Proteomes" id="UP000537204">
    <property type="component" value="Unassembled WGS sequence"/>
</dbReference>
<organism evidence="6 7">
    <name type="scientific">Pedobacter cryoconitis</name>
    <dbReference type="NCBI Taxonomy" id="188932"/>
    <lineage>
        <taxon>Bacteria</taxon>
        <taxon>Pseudomonadati</taxon>
        <taxon>Bacteroidota</taxon>
        <taxon>Sphingobacteriia</taxon>
        <taxon>Sphingobacteriales</taxon>
        <taxon>Sphingobacteriaceae</taxon>
        <taxon>Pedobacter</taxon>
    </lineage>
</organism>
<dbReference type="Pfam" id="PF00668">
    <property type="entry name" value="Condensation"/>
    <property type="match status" value="1"/>
</dbReference>
<dbReference type="PANTHER" id="PTHR43775:SF51">
    <property type="entry name" value="INACTIVE PHENOLPHTHIOCEROL SYNTHESIS POLYKETIDE SYNTHASE TYPE I PKS1-RELATED"/>
    <property type="match status" value="1"/>
</dbReference>
<dbReference type="Pfam" id="PF00698">
    <property type="entry name" value="Acyl_transf_1"/>
    <property type="match status" value="1"/>
</dbReference>
<dbReference type="PROSITE" id="PS50075">
    <property type="entry name" value="CARRIER"/>
    <property type="match status" value="1"/>
</dbReference>
<feature type="domain" description="Ketosynthase family 3 (KS3)" evidence="5">
    <location>
        <begin position="6"/>
        <end position="434"/>
    </location>
</feature>
<evidence type="ECO:0000259" key="4">
    <source>
        <dbReference type="PROSITE" id="PS50075"/>
    </source>
</evidence>
<dbReference type="InterPro" id="IPR018201">
    <property type="entry name" value="Ketoacyl_synth_AS"/>
</dbReference>
<evidence type="ECO:0000256" key="3">
    <source>
        <dbReference type="ARBA" id="ARBA00022679"/>
    </source>
</evidence>
<dbReference type="InterPro" id="IPR014030">
    <property type="entry name" value="Ketoacyl_synth_N"/>
</dbReference>
<evidence type="ECO:0000313" key="6">
    <source>
        <dbReference type="EMBL" id="MBB5635107.1"/>
    </source>
</evidence>
<keyword evidence="2" id="KW-0597">Phosphoprotein</keyword>
<dbReference type="Gene3D" id="3.30.70.250">
    <property type="entry name" value="Malonyl-CoA ACP transacylase, ACP-binding"/>
    <property type="match status" value="1"/>
</dbReference>
<dbReference type="Pfam" id="PF02801">
    <property type="entry name" value="Ketoacyl-synt_C"/>
    <property type="match status" value="1"/>
</dbReference>
<comment type="caution">
    <text evidence="6">The sequence shown here is derived from an EMBL/GenBank/DDBJ whole genome shotgun (WGS) entry which is preliminary data.</text>
</comment>
<dbReference type="InterPro" id="IPR001227">
    <property type="entry name" value="Ac_transferase_dom_sf"/>
</dbReference>
<feature type="domain" description="Carrier" evidence="4">
    <location>
        <begin position="931"/>
        <end position="1006"/>
    </location>
</feature>
<evidence type="ECO:0000313" key="7">
    <source>
        <dbReference type="Proteomes" id="UP000537204"/>
    </source>
</evidence>
<gene>
    <name evidence="6" type="ORF">HDE68_000992</name>
</gene>
<dbReference type="InterPro" id="IPR023213">
    <property type="entry name" value="CAT-like_dom_sf"/>
</dbReference>
<protein>
    <submittedName>
        <fullName evidence="6">Acyl transferase domain-containing protein</fullName>
    </submittedName>
</protein>
<dbReference type="InterPro" id="IPR016039">
    <property type="entry name" value="Thiolase-like"/>
</dbReference>
<dbReference type="Pfam" id="PF22621">
    <property type="entry name" value="CurL-like_PKS_C"/>
    <property type="match status" value="1"/>
</dbReference>
<dbReference type="InterPro" id="IPR001242">
    <property type="entry name" value="Condensation_dom"/>
</dbReference>
<keyword evidence="1" id="KW-0596">Phosphopantetheine</keyword>
<dbReference type="Pfam" id="PF00550">
    <property type="entry name" value="PP-binding"/>
    <property type="match status" value="1"/>
</dbReference>
<dbReference type="SMART" id="SM00825">
    <property type="entry name" value="PKS_KS"/>
    <property type="match status" value="1"/>
</dbReference>
<dbReference type="RefSeq" id="WP_183879462.1">
    <property type="nucleotide sequence ID" value="NZ_JACHCD010000002.1"/>
</dbReference>
<dbReference type="CDD" id="cd19531">
    <property type="entry name" value="LCL_NRPS-like"/>
    <property type="match status" value="1"/>
</dbReference>
<proteinExistence type="predicted"/>
<dbReference type="Pfam" id="PF00109">
    <property type="entry name" value="ketoacyl-synt"/>
    <property type="match status" value="1"/>
</dbReference>
<dbReference type="InterPro" id="IPR016035">
    <property type="entry name" value="Acyl_Trfase/lysoPLipase"/>
</dbReference>
<sequence>MTKYSGLEIAVIGMSARFPKAKNIAQYWQNIQNGDDCISDFTDEELLQAGVAPELLYNSSYIKSGGYLADKKYFDYKFFDYKPNEAELLDPQIRIFHECCWEALEDSGYNSFDYPGKIGLYGTGSNNLGWEIYARLKNRELMLDEYSVDLLSSIHYLCSRVSYKLNLRGPSLFVHTACSSSLLAINKACTALLMGECSLAIAGGVSLINNSKRGYLYEQGMIYAKDGRCKPFDADSSGTIGGEGSGVVILKKLKDAIADGDHIYAVIKGSAVNNDGNDKVGFTAPSIKGQRDAIVKAQRMANVHPDTIGYIETHGTATNLGDPIEIEALNEAFQLNGSNLKANQCAIGSVKANIGHLDTTAGIASFIKAVLALKHSKIPPCVNFTAPNPKINFKSGPFYVNNKLQDWPVSANPFRAGVSSFGIGGTNVHLILEQFVGEVVLKKEKDNDVFLLPISAKSPESLGNHIKSYSHFLKDNLVDMADFAYSLQVGRMHFNYRKMLVCHNKEEAMLKLTDPEFLFSEPLPEINREPNIVFMFPGQGTQYTGMYKALYDQEPDFKKLADQCFEISRKYTNADLYEIWLGPDRDGGLHDIHQTQYTQPLLFIFEYTLARLVIDWGIQPNYMIGHSLGEYVAACLSGVFTLDTAIRLVIARGELIATTASGAMLSVQTGAGKLIGYLNEFEGVEIAAINSELSVVVSGTESGIGELERKLNLAGYLTKRLLTSHGFHSHLMEDILNDFELNFESVTMGKPDIQFISNVSGNLATHEQVSDSAYWKEQIRKPVNFLSGINGLMAMENTIFIELGPGNTLTNFIRDNNLLKKTHTLINTVRNRKQVCDDREYLYGKIGQLWLNGVKIKWSGFAAQEKRSRISLPTYSFARSAFEADIDIEKILGFGAGTTLAPQFNGSAEETAAVLTGEKASVNGSDELSKETDLAPEDIIQQLFEKIFGRKGISHFENFFEIGGDSITAIQLKNLIYNELKVNISVNEIFENPVIYDLSLLVKAHQQVPENSLNTLLNRDQTASRYTASPAQKRIYFQQILDESSTIFNISAALKTEKSIDVYQLIQSLDRLIERHAGLRTSFQLENGDLLQRIEAEWDLDFENLTGKFKNVEEAFKTFVRPFDLSGGSLVRFGLIEESLTSILFIDVHHLVCDGLSLNILIRDFCELFLKRELPAPGMNYIDYSIWQAENLDFNKQRAYWKAELSGDLPQLNFPKLTEEKIFSAHQASSETLRINGELYQETKKLSRLSETTDFMLLLAISSVLLSKLSGNQEIIIGTDASGRSIPEFENIVGTFVNILPVRNRIDEEDTFDVFLNQVKHQVMAAYENQDVQFDEMIELADQKSLLTANPIFDVHFSFSNTFTAKAQLTELRISPLNLDIQATTEYELKIEIREAEGYFDVVFIYDNEVYDQEFIQIFTLYFKNITAAITSNRLVRIGDIAL</sequence>
<dbReference type="Gene3D" id="3.40.47.10">
    <property type="match status" value="1"/>
</dbReference>
<dbReference type="GO" id="GO:0004312">
    <property type="term" value="F:fatty acid synthase activity"/>
    <property type="evidence" value="ECO:0007669"/>
    <property type="project" value="TreeGrafter"/>
</dbReference>
<dbReference type="EMBL" id="JACHCE010000001">
    <property type="protein sequence ID" value="MBB5635107.1"/>
    <property type="molecule type" value="Genomic_DNA"/>
</dbReference>
<dbReference type="InterPro" id="IPR014031">
    <property type="entry name" value="Ketoacyl_synth_C"/>
</dbReference>
<dbReference type="Gene3D" id="3.30.70.3290">
    <property type="match status" value="1"/>
</dbReference>
<dbReference type="SUPFAM" id="SSF52151">
    <property type="entry name" value="FabD/lysophospholipase-like"/>
    <property type="match status" value="1"/>
</dbReference>
<dbReference type="PANTHER" id="PTHR43775">
    <property type="entry name" value="FATTY ACID SYNTHASE"/>
    <property type="match status" value="1"/>
</dbReference>
<dbReference type="InterPro" id="IPR016036">
    <property type="entry name" value="Malonyl_transacylase_ACP-bd"/>
</dbReference>
<evidence type="ECO:0000259" key="5">
    <source>
        <dbReference type="PROSITE" id="PS52004"/>
    </source>
</evidence>
<dbReference type="SUPFAM" id="SSF53901">
    <property type="entry name" value="Thiolase-like"/>
    <property type="match status" value="1"/>
</dbReference>
<dbReference type="Gene3D" id="3.40.366.10">
    <property type="entry name" value="Malonyl-Coenzyme A Acyl Carrier Protein, domain 2"/>
    <property type="match status" value="1"/>
</dbReference>
<dbReference type="SUPFAM" id="SSF52777">
    <property type="entry name" value="CoA-dependent acyltransferases"/>
    <property type="match status" value="2"/>
</dbReference>
<dbReference type="PROSITE" id="PS52004">
    <property type="entry name" value="KS3_2"/>
    <property type="match status" value="1"/>
</dbReference>
<dbReference type="Gene3D" id="3.30.559.30">
    <property type="entry name" value="Nonribosomal peptide synthetase, condensation domain"/>
    <property type="match status" value="1"/>
</dbReference>
<dbReference type="Gene3D" id="3.30.559.10">
    <property type="entry name" value="Chloramphenicol acetyltransferase-like domain"/>
    <property type="match status" value="1"/>
</dbReference>
<reference evidence="6 7" key="1">
    <citation type="submission" date="2020-08" db="EMBL/GenBank/DDBJ databases">
        <title>Genomic Encyclopedia of Type Strains, Phase IV (KMG-V): Genome sequencing to study the core and pangenomes of soil and plant-associated prokaryotes.</title>
        <authorList>
            <person name="Whitman W."/>
        </authorList>
    </citation>
    <scope>NUCLEOTIDE SEQUENCE [LARGE SCALE GENOMIC DNA]</scope>
    <source>
        <strain evidence="6 7">S3M1</strain>
    </source>
</reference>
<dbReference type="InterPro" id="IPR020841">
    <property type="entry name" value="PKS_Beta-ketoAc_synthase_dom"/>
</dbReference>
<dbReference type="SUPFAM" id="SSF47336">
    <property type="entry name" value="ACP-like"/>
    <property type="match status" value="1"/>
</dbReference>
<dbReference type="GO" id="GO:0004315">
    <property type="term" value="F:3-oxoacyl-[acyl-carrier-protein] synthase activity"/>
    <property type="evidence" value="ECO:0007669"/>
    <property type="project" value="InterPro"/>
</dbReference>
<dbReference type="InterPro" id="IPR050091">
    <property type="entry name" value="PKS_NRPS_Biosynth_Enz"/>
</dbReference>
<accession>A0A7W9DXG9</accession>
<dbReference type="Gene3D" id="1.10.1200.10">
    <property type="entry name" value="ACP-like"/>
    <property type="match status" value="1"/>
</dbReference>
<evidence type="ECO:0000256" key="2">
    <source>
        <dbReference type="ARBA" id="ARBA00022553"/>
    </source>
</evidence>
<dbReference type="SUPFAM" id="SSF55048">
    <property type="entry name" value="Probable ACP-binding domain of malonyl-CoA ACP transacylase"/>
    <property type="match status" value="1"/>
</dbReference>
<dbReference type="GO" id="GO:0006633">
    <property type="term" value="P:fatty acid biosynthetic process"/>
    <property type="evidence" value="ECO:0007669"/>
    <property type="project" value="InterPro"/>
</dbReference>
<dbReference type="InterPro" id="IPR009081">
    <property type="entry name" value="PP-bd_ACP"/>
</dbReference>
<dbReference type="PROSITE" id="PS00606">
    <property type="entry name" value="KS3_1"/>
    <property type="match status" value="1"/>
</dbReference>